<dbReference type="OrthoDB" id="48314at2759"/>
<evidence type="ECO:0000313" key="2">
    <source>
        <dbReference type="RefSeq" id="XP_042562018.1"/>
    </source>
</evidence>
<protein>
    <submittedName>
        <fullName evidence="2">Ankyrin repeat and MYND domain-containing protein 1-like</fullName>
    </submittedName>
</protein>
<dbReference type="AlphaFoldDB" id="A0A8M1KI67"/>
<dbReference type="PANTHER" id="PTHR15897:SF2">
    <property type="entry name" value="ANKYRIN REPEAT AND MYND DOMAIN-CONTAINING PROTEIN 1"/>
    <property type="match status" value="1"/>
</dbReference>
<evidence type="ECO:0000313" key="1">
    <source>
        <dbReference type="Proteomes" id="UP000515152"/>
    </source>
</evidence>
<dbReference type="KEGG" id="char:122131168"/>
<dbReference type="Proteomes" id="UP000515152">
    <property type="component" value="Unplaced"/>
</dbReference>
<dbReference type="GeneID" id="122131168"/>
<sequence length="149" mass="17372">GLYHADERLGPGVLTYADGRQDMGLWHRCRLLSLCTRLEDAFSLRAPKPPPVSKDPLVFSTEEMLKDERFILPPATLRYSIDPDHLPLPPRLRRQLDELFFNCSSPEAPEHTDMHPYTHRITSSLPLQERMQNHINRHRFEAESVDWDC</sequence>
<dbReference type="InterPro" id="IPR053064">
    <property type="entry name" value="Ankyrin-MYND_domain-protein"/>
</dbReference>
<feature type="non-terminal residue" evidence="2">
    <location>
        <position position="1"/>
    </location>
</feature>
<organism evidence="1 2">
    <name type="scientific">Clupea harengus</name>
    <name type="common">Atlantic herring</name>
    <dbReference type="NCBI Taxonomy" id="7950"/>
    <lineage>
        <taxon>Eukaryota</taxon>
        <taxon>Metazoa</taxon>
        <taxon>Chordata</taxon>
        <taxon>Craniata</taxon>
        <taxon>Vertebrata</taxon>
        <taxon>Euteleostomi</taxon>
        <taxon>Actinopterygii</taxon>
        <taxon>Neopterygii</taxon>
        <taxon>Teleostei</taxon>
        <taxon>Clupei</taxon>
        <taxon>Clupeiformes</taxon>
        <taxon>Clupeoidei</taxon>
        <taxon>Clupeidae</taxon>
        <taxon>Clupea</taxon>
    </lineage>
</organism>
<name>A0A8M1KI67_CLUHA</name>
<gene>
    <name evidence="2" type="primary">LOC122131168</name>
</gene>
<accession>A0A8M1KI67</accession>
<keyword evidence="1" id="KW-1185">Reference proteome</keyword>
<proteinExistence type="predicted"/>
<dbReference type="PANTHER" id="PTHR15897">
    <property type="entry name" value="ANKYRIN REPEAT AND MYND DOMAIN PROTEIN 1"/>
    <property type="match status" value="1"/>
</dbReference>
<reference evidence="2" key="1">
    <citation type="submission" date="2025-08" db="UniProtKB">
        <authorList>
            <consortium name="RefSeq"/>
        </authorList>
    </citation>
    <scope>IDENTIFICATION</scope>
</reference>
<dbReference type="RefSeq" id="XP_042562018.1">
    <property type="nucleotide sequence ID" value="XM_042706084.1"/>
</dbReference>